<keyword evidence="3" id="KW-0238">DNA-binding</keyword>
<reference evidence="6 7" key="2">
    <citation type="journal article" date="2017" name="Int. J. Syst. Evol. Microbiol.">
        <title>Adaptation of Surface-Associated Bacteria to the Open Ocean: A Genomically Distinct Subpopulation of Phaeobacter gallaeciensis Colonizes Pacific Mesozooplankton.</title>
        <authorList>
            <person name="Freese H.M."/>
            <person name="Methner A."/>
            <person name="Overmann J."/>
        </authorList>
    </citation>
    <scope>NUCLEOTIDE SEQUENCE [LARGE SCALE GENOMIC DNA]</scope>
    <source>
        <strain evidence="6 7">P66</strain>
    </source>
</reference>
<reference evidence="6 7" key="1">
    <citation type="journal article" date="2017" name="Genome Biol. Evol.">
        <title>Trajectories and Drivers of Genome Evolution in Surface-Associated Marine Phaeobacter.</title>
        <authorList>
            <person name="Freese H.M."/>
            <person name="Sikorski J."/>
            <person name="Bunk B."/>
            <person name="Scheuner C."/>
            <person name="Meier-Kolthoff J.P."/>
            <person name="Sproer C."/>
            <person name="Gram L."/>
            <person name="Overmann J."/>
        </authorList>
    </citation>
    <scope>NUCLEOTIDE SEQUENCE [LARGE SCALE GENOMIC DNA]</scope>
    <source>
        <strain evidence="6 7">P66</strain>
    </source>
</reference>
<feature type="domain" description="HTH lysR-type" evidence="5">
    <location>
        <begin position="55"/>
        <end position="103"/>
    </location>
</feature>
<sequence length="334" mass="37604">MLTRAAPENGPPSAYAKNLLSEVLSLILARELGIIVKVSCMNAQNFEWSDIPFVLAVCETGSLSGAARRLGVNHSTVFRRIENVESKLGVTLFERQSHGYVMTAAGEYFLQHGLKLREHMTLIQRELSGQDLRLEGILTVTTTDSLLHTFSPVFRCFQQKYPDVELRLLSGTRPLDLMQRDADIALRPTMNPPEHWIGRNLLPVSYAVYAHTDYVEAMRDLPPEQHRWLQLDDSLRQSPMNRITAAHKAEHAPATLTSAVMGMFDLARAGLGIAVLPCYLGQSCPELQRLHAPDPKNNTSLWMLAHPDIRRSARVHAFFEFATAKIRDEFKGFF</sequence>
<dbReference type="InterPro" id="IPR058163">
    <property type="entry name" value="LysR-type_TF_proteobact-type"/>
</dbReference>
<dbReference type="PROSITE" id="PS50931">
    <property type="entry name" value="HTH_LYSR"/>
    <property type="match status" value="1"/>
</dbReference>
<dbReference type="PANTHER" id="PTHR30537">
    <property type="entry name" value="HTH-TYPE TRANSCRIPTIONAL REGULATOR"/>
    <property type="match status" value="1"/>
</dbReference>
<evidence type="ECO:0000256" key="2">
    <source>
        <dbReference type="ARBA" id="ARBA00023015"/>
    </source>
</evidence>
<evidence type="ECO:0000313" key="7">
    <source>
        <dbReference type="Proteomes" id="UP000236536"/>
    </source>
</evidence>
<dbReference type="Pfam" id="PF00126">
    <property type="entry name" value="HTH_1"/>
    <property type="match status" value="1"/>
</dbReference>
<accession>A0ABN5GMS4</accession>
<keyword evidence="7" id="KW-1185">Reference proteome</keyword>
<dbReference type="Gene3D" id="3.40.190.290">
    <property type="match status" value="1"/>
</dbReference>
<evidence type="ECO:0000259" key="5">
    <source>
        <dbReference type="PROSITE" id="PS50931"/>
    </source>
</evidence>
<dbReference type="InterPro" id="IPR036388">
    <property type="entry name" value="WH-like_DNA-bd_sf"/>
</dbReference>
<organism evidence="6 7">
    <name type="scientific">Phaeobacter inhibens</name>
    <dbReference type="NCBI Taxonomy" id="221822"/>
    <lineage>
        <taxon>Bacteria</taxon>
        <taxon>Pseudomonadati</taxon>
        <taxon>Pseudomonadota</taxon>
        <taxon>Alphaproteobacteria</taxon>
        <taxon>Rhodobacterales</taxon>
        <taxon>Roseobacteraceae</taxon>
        <taxon>Phaeobacter</taxon>
    </lineage>
</organism>
<dbReference type="InterPro" id="IPR036390">
    <property type="entry name" value="WH_DNA-bd_sf"/>
</dbReference>
<dbReference type="SUPFAM" id="SSF46785">
    <property type="entry name" value="Winged helix' DNA-binding domain"/>
    <property type="match status" value="1"/>
</dbReference>
<proteinExistence type="inferred from homology"/>
<dbReference type="EMBL" id="CP010705">
    <property type="protein sequence ID" value="AUQ94026.1"/>
    <property type="molecule type" value="Genomic_DNA"/>
</dbReference>
<evidence type="ECO:0000256" key="1">
    <source>
        <dbReference type="ARBA" id="ARBA00009437"/>
    </source>
</evidence>
<dbReference type="InterPro" id="IPR005119">
    <property type="entry name" value="LysR_subst-bd"/>
</dbReference>
<evidence type="ECO:0000256" key="4">
    <source>
        <dbReference type="ARBA" id="ARBA00023163"/>
    </source>
</evidence>
<evidence type="ECO:0000313" key="6">
    <source>
        <dbReference type="EMBL" id="AUQ94026.1"/>
    </source>
</evidence>
<dbReference type="RefSeq" id="WP_102874009.1">
    <property type="nucleotide sequence ID" value="NZ_CP010599.1"/>
</dbReference>
<dbReference type="InterPro" id="IPR000847">
    <property type="entry name" value="LysR_HTH_N"/>
</dbReference>
<gene>
    <name evidence="6" type="ORF">PhaeoP66_01227</name>
</gene>
<dbReference type="PANTHER" id="PTHR30537:SF3">
    <property type="entry name" value="TRANSCRIPTIONAL REGULATORY PROTEIN"/>
    <property type="match status" value="1"/>
</dbReference>
<comment type="similarity">
    <text evidence="1">Belongs to the LysR transcriptional regulatory family.</text>
</comment>
<dbReference type="Gene3D" id="1.10.10.10">
    <property type="entry name" value="Winged helix-like DNA-binding domain superfamily/Winged helix DNA-binding domain"/>
    <property type="match status" value="1"/>
</dbReference>
<evidence type="ECO:0000256" key="3">
    <source>
        <dbReference type="ARBA" id="ARBA00023125"/>
    </source>
</evidence>
<protein>
    <submittedName>
        <fullName evidence="6">HTH-type transcriptional regulator, lysR family</fullName>
    </submittedName>
</protein>
<name>A0ABN5GMS4_9RHOB</name>
<keyword evidence="4" id="KW-0804">Transcription</keyword>
<dbReference type="Pfam" id="PF03466">
    <property type="entry name" value="LysR_substrate"/>
    <property type="match status" value="1"/>
</dbReference>
<dbReference type="Proteomes" id="UP000236536">
    <property type="component" value="Chromosome"/>
</dbReference>
<keyword evidence="2" id="KW-0805">Transcription regulation</keyword>
<dbReference type="SUPFAM" id="SSF53850">
    <property type="entry name" value="Periplasmic binding protein-like II"/>
    <property type="match status" value="1"/>
</dbReference>